<keyword evidence="8" id="KW-1185">Reference proteome</keyword>
<keyword evidence="3" id="KW-0206">Cytoskeleton</keyword>
<evidence type="ECO:0000313" key="8">
    <source>
        <dbReference type="Proteomes" id="UP000007110"/>
    </source>
</evidence>
<evidence type="ECO:0000313" key="7">
    <source>
        <dbReference type="EnsemblMetazoa" id="XP_030842478"/>
    </source>
</evidence>
<dbReference type="GO" id="GO:0005814">
    <property type="term" value="C:centriole"/>
    <property type="evidence" value="ECO:0000318"/>
    <property type="project" value="GO_Central"/>
</dbReference>
<feature type="compositionally biased region" description="Basic and acidic residues" evidence="5">
    <location>
        <begin position="60"/>
        <end position="73"/>
    </location>
</feature>
<feature type="domain" description="Protein phosphatase 1 regulatory subunit 35 C-terminal" evidence="6">
    <location>
        <begin position="202"/>
        <end position="343"/>
    </location>
</feature>
<sequence>MASDSEDIDPHPLPGGAVPKPMQRTSSPDFNNFLDPLLALTPDKPQKIAQVVASQRQRRGGTEKQKGSNKENRGSVTEELNKDSESHSKEGTTSPGLISHPSVLFQQERTNRDQILQKNLKIIKHGVPETDSKKEARNKDEIAAARVNKLTKLSSTSAPKDAVLQRKSTTVRSCVQNKQKHTGATSKKHVRIVDPKTPLSTPELHSTAALGHQLKQLEIETFNAEEVLVKTLQDSEAARVAFSERVAEAANVNKHEKKYLGLVSVGVPVESTLQRALTQRHSRVKRRTQRPSKASEVPPPDILEMFSPAMIVESAKTDVSGLIPPKVKAAPVDPDMTFDLYRHMQCWDLGH</sequence>
<dbReference type="InParanoid" id="A0A7M7NY96"/>
<organism evidence="7 8">
    <name type="scientific">Strongylocentrotus purpuratus</name>
    <name type="common">Purple sea urchin</name>
    <dbReference type="NCBI Taxonomy" id="7668"/>
    <lineage>
        <taxon>Eukaryota</taxon>
        <taxon>Metazoa</taxon>
        <taxon>Echinodermata</taxon>
        <taxon>Eleutherozoa</taxon>
        <taxon>Echinozoa</taxon>
        <taxon>Echinoidea</taxon>
        <taxon>Euechinoidea</taxon>
        <taxon>Echinacea</taxon>
        <taxon>Camarodonta</taxon>
        <taxon>Echinidea</taxon>
        <taxon>Strongylocentrotidae</taxon>
        <taxon>Strongylocentrotus</taxon>
    </lineage>
</organism>
<evidence type="ECO:0000256" key="3">
    <source>
        <dbReference type="ARBA" id="ARBA00023212"/>
    </source>
</evidence>
<evidence type="ECO:0000256" key="5">
    <source>
        <dbReference type="SAM" id="MobiDB-lite"/>
    </source>
</evidence>
<dbReference type="OMA" id="AANVNKH"/>
<evidence type="ECO:0000259" key="6">
    <source>
        <dbReference type="Pfam" id="PF15503"/>
    </source>
</evidence>
<dbReference type="PANTHER" id="PTHR28625">
    <property type="entry name" value="PROTEIN PHOSPHATASE 1 REGULATORY SUBUNIT 35"/>
    <property type="match status" value="1"/>
</dbReference>
<protein>
    <recommendedName>
        <fullName evidence="6">Protein phosphatase 1 regulatory subunit 35 C-terminal domain-containing protein</fullName>
    </recommendedName>
</protein>
<dbReference type="PANTHER" id="PTHR28625:SF1">
    <property type="entry name" value="PROTEIN PHOSPHATASE 1 REGULATORY SUBUNIT 35"/>
    <property type="match status" value="1"/>
</dbReference>
<dbReference type="AlphaFoldDB" id="A0A7M7NY96"/>
<comment type="similarity">
    <text evidence="4">Belongs to the PPP1R35 family.</text>
</comment>
<dbReference type="InterPro" id="IPR029135">
    <property type="entry name" value="PPP1R35_C"/>
</dbReference>
<dbReference type="Pfam" id="PF15503">
    <property type="entry name" value="PPP1R35_C"/>
    <property type="match status" value="1"/>
</dbReference>
<dbReference type="Proteomes" id="UP000007110">
    <property type="component" value="Unassembled WGS sequence"/>
</dbReference>
<dbReference type="GO" id="GO:0045724">
    <property type="term" value="P:positive regulation of cilium assembly"/>
    <property type="evidence" value="ECO:0000318"/>
    <property type="project" value="GO_Central"/>
</dbReference>
<reference evidence="7" key="2">
    <citation type="submission" date="2021-01" db="UniProtKB">
        <authorList>
            <consortium name="EnsemblMetazoa"/>
        </authorList>
    </citation>
    <scope>IDENTIFICATION</scope>
</reference>
<feature type="compositionally biased region" description="Basic and acidic residues" evidence="5">
    <location>
        <begin position="79"/>
        <end position="90"/>
    </location>
</feature>
<feature type="compositionally biased region" description="Polar residues" evidence="5">
    <location>
        <begin position="166"/>
        <end position="177"/>
    </location>
</feature>
<proteinExistence type="inferred from homology"/>
<feature type="region of interest" description="Disordered" evidence="5">
    <location>
        <begin position="1"/>
        <end position="111"/>
    </location>
</feature>
<comment type="subcellular location">
    <subcellularLocation>
        <location evidence="1">Cytoplasm</location>
        <location evidence="1">Cytoskeleton</location>
        <location evidence="1">Microtubule organizing center</location>
        <location evidence="1">Centrosome</location>
        <location evidence="1">Centriole</location>
    </subcellularLocation>
</comment>
<dbReference type="GeneID" id="752915"/>
<dbReference type="EnsemblMetazoa" id="XM_030986618">
    <property type="protein sequence ID" value="XP_030842478"/>
    <property type="gene ID" value="LOC752915"/>
</dbReference>
<evidence type="ECO:0000256" key="4">
    <source>
        <dbReference type="ARBA" id="ARBA00029452"/>
    </source>
</evidence>
<dbReference type="OrthoDB" id="8942190at2759"/>
<evidence type="ECO:0000256" key="1">
    <source>
        <dbReference type="ARBA" id="ARBA00004114"/>
    </source>
</evidence>
<dbReference type="InterPro" id="IPR033590">
    <property type="entry name" value="PPP1R35"/>
</dbReference>
<dbReference type="GO" id="GO:0019902">
    <property type="term" value="F:phosphatase binding"/>
    <property type="evidence" value="ECO:0007669"/>
    <property type="project" value="InterPro"/>
</dbReference>
<feature type="region of interest" description="Disordered" evidence="5">
    <location>
        <begin position="279"/>
        <end position="300"/>
    </location>
</feature>
<reference evidence="8" key="1">
    <citation type="submission" date="2015-02" db="EMBL/GenBank/DDBJ databases">
        <title>Genome sequencing for Strongylocentrotus purpuratus.</title>
        <authorList>
            <person name="Murali S."/>
            <person name="Liu Y."/>
            <person name="Vee V."/>
            <person name="English A."/>
            <person name="Wang M."/>
            <person name="Skinner E."/>
            <person name="Han Y."/>
            <person name="Muzny D.M."/>
            <person name="Worley K.C."/>
            <person name="Gibbs R.A."/>
        </authorList>
    </citation>
    <scope>NUCLEOTIDE SEQUENCE</scope>
</reference>
<dbReference type="KEGG" id="spu:752915"/>
<feature type="compositionally biased region" description="Basic residues" evidence="5">
    <location>
        <begin position="178"/>
        <end position="189"/>
    </location>
</feature>
<evidence type="ECO:0000256" key="2">
    <source>
        <dbReference type="ARBA" id="ARBA00022490"/>
    </source>
</evidence>
<feature type="compositionally biased region" description="Basic residues" evidence="5">
    <location>
        <begin position="279"/>
        <end position="290"/>
    </location>
</feature>
<feature type="region of interest" description="Disordered" evidence="5">
    <location>
        <begin position="158"/>
        <end position="189"/>
    </location>
</feature>
<accession>A0A7M7NY96</accession>
<keyword evidence="2" id="KW-0963">Cytoplasm</keyword>
<name>A0A7M7NY96_STRPU</name>
<dbReference type="RefSeq" id="XP_030842478.1">
    <property type="nucleotide sequence ID" value="XM_030986618.1"/>
</dbReference>
<dbReference type="GO" id="GO:1903724">
    <property type="term" value="P:positive regulation of centriole elongation"/>
    <property type="evidence" value="ECO:0000318"/>
    <property type="project" value="GO_Central"/>
</dbReference>